<evidence type="ECO:0000313" key="3">
    <source>
        <dbReference type="Proteomes" id="UP000729402"/>
    </source>
</evidence>
<evidence type="ECO:0000313" key="2">
    <source>
        <dbReference type="EMBL" id="KAG8080037.1"/>
    </source>
</evidence>
<gene>
    <name evidence="2" type="ORF">GUJ93_ZPchr0007g5695</name>
</gene>
<reference evidence="2" key="1">
    <citation type="journal article" date="2021" name="bioRxiv">
        <title>Whole Genome Assembly and Annotation of Northern Wild Rice, Zizania palustris L., Supports a Whole Genome Duplication in the Zizania Genus.</title>
        <authorList>
            <person name="Haas M."/>
            <person name="Kono T."/>
            <person name="Macchietto M."/>
            <person name="Millas R."/>
            <person name="McGilp L."/>
            <person name="Shao M."/>
            <person name="Duquette J."/>
            <person name="Hirsch C.N."/>
            <person name="Kimball J."/>
        </authorList>
    </citation>
    <scope>NUCLEOTIDE SEQUENCE</scope>
    <source>
        <tissue evidence="2">Fresh leaf tissue</tissue>
    </source>
</reference>
<dbReference type="EMBL" id="JAAALK010000282">
    <property type="protein sequence ID" value="KAG8080037.1"/>
    <property type="molecule type" value="Genomic_DNA"/>
</dbReference>
<feature type="transmembrane region" description="Helical" evidence="1">
    <location>
        <begin position="98"/>
        <end position="122"/>
    </location>
</feature>
<evidence type="ECO:0000256" key="1">
    <source>
        <dbReference type="SAM" id="Phobius"/>
    </source>
</evidence>
<sequence>MGPAAAAGEDRALSELREKHRIDLEGLTLTSQPFRTLALFVLAIGQTIKNTCLYVLKEGARLKLLVLLVVSSWVLLLVTDGPHEKHVQELLRYGKFGLWWIILGVASSIGLGSGLHTFVLYLGPHIALFTFKAVHCGRTNLKSAPYDTILLKSSPSWLEKDCLEFGPPIYQETIPFSKILHEVHLEALLWGIGTAIGELPPYFLSRAASMSGHKLDELEELDASNSGEGFVASTVHRAKRWLMSHSQHLNFSTILLLASVSIFHVDIYLFLPYILLCYKTSSCLVVCSSSTV</sequence>
<dbReference type="OrthoDB" id="2016540at2759"/>
<comment type="caution">
    <text evidence="2">The sequence shown here is derived from an EMBL/GenBank/DDBJ whole genome shotgun (WGS) entry which is preliminary data.</text>
</comment>
<protein>
    <recommendedName>
        <fullName evidence="4">Vacuole membrane protein KMS1</fullName>
    </recommendedName>
</protein>
<feature type="transmembrane region" description="Helical" evidence="1">
    <location>
        <begin position="249"/>
        <end position="275"/>
    </location>
</feature>
<reference evidence="2" key="2">
    <citation type="submission" date="2021-02" db="EMBL/GenBank/DDBJ databases">
        <authorList>
            <person name="Kimball J.A."/>
            <person name="Haas M.W."/>
            <person name="Macchietto M."/>
            <person name="Kono T."/>
            <person name="Duquette J."/>
            <person name="Shao M."/>
        </authorList>
    </citation>
    <scope>NUCLEOTIDE SEQUENCE</scope>
    <source>
        <tissue evidence="2">Fresh leaf tissue</tissue>
    </source>
</reference>
<name>A0A8J5T5J8_ZIZPA</name>
<dbReference type="Proteomes" id="UP000729402">
    <property type="component" value="Unassembled WGS sequence"/>
</dbReference>
<organism evidence="2 3">
    <name type="scientific">Zizania palustris</name>
    <name type="common">Northern wild rice</name>
    <dbReference type="NCBI Taxonomy" id="103762"/>
    <lineage>
        <taxon>Eukaryota</taxon>
        <taxon>Viridiplantae</taxon>
        <taxon>Streptophyta</taxon>
        <taxon>Embryophyta</taxon>
        <taxon>Tracheophyta</taxon>
        <taxon>Spermatophyta</taxon>
        <taxon>Magnoliopsida</taxon>
        <taxon>Liliopsida</taxon>
        <taxon>Poales</taxon>
        <taxon>Poaceae</taxon>
        <taxon>BOP clade</taxon>
        <taxon>Oryzoideae</taxon>
        <taxon>Oryzeae</taxon>
        <taxon>Zizaniinae</taxon>
        <taxon>Zizania</taxon>
    </lineage>
</organism>
<dbReference type="AlphaFoldDB" id="A0A8J5T5J8"/>
<keyword evidence="1" id="KW-1133">Transmembrane helix</keyword>
<feature type="transmembrane region" description="Helical" evidence="1">
    <location>
        <begin position="62"/>
        <end position="78"/>
    </location>
</feature>
<keyword evidence="1" id="KW-0472">Membrane</keyword>
<evidence type="ECO:0008006" key="4">
    <source>
        <dbReference type="Google" id="ProtNLM"/>
    </source>
</evidence>
<proteinExistence type="predicted"/>
<accession>A0A8J5T5J8</accession>
<keyword evidence="1" id="KW-0812">Transmembrane</keyword>
<keyword evidence="3" id="KW-1185">Reference proteome</keyword>